<reference evidence="1 2" key="1">
    <citation type="submission" date="2020-02" db="EMBL/GenBank/DDBJ databases">
        <title>Characterization of phylogenetic diversity of novel bifidobacterial species isolated in Czech ZOOs.</title>
        <authorList>
            <person name="Lugli G.A."/>
            <person name="Vera N.B."/>
            <person name="Ventura M."/>
        </authorList>
    </citation>
    <scope>NUCLEOTIDE SEQUENCE [LARGE SCALE GENOMIC DNA]</scope>
    <source>
        <strain evidence="1 2">DSM 109959</strain>
    </source>
</reference>
<name>A0A7Y0HWD8_9BIFI</name>
<keyword evidence="2" id="KW-1185">Reference proteome</keyword>
<dbReference type="Proteomes" id="UP000543419">
    <property type="component" value="Unassembled WGS sequence"/>
</dbReference>
<comment type="caution">
    <text evidence="1">The sequence shown here is derived from an EMBL/GenBank/DDBJ whole genome shotgun (WGS) entry which is preliminary data.</text>
</comment>
<sequence>MRIERVSGEDGVTTIRIVGVEAGKEIFDRIDEATGDFDFGVRSAYMETFQGISVVGPLKPGAPERKDALALIGPDDATYGVMFDGGRAAWPGYWRPIRRTGPNGETFDRKAYYEVAELIGRVMTGEYAVMDDEKEPGLPLTQHDRFRLFESRFEPGSYALREVHSDVFGLGRMSSNPYCPSCTSSMAYGTRGATWTSATAHSSGAARS</sequence>
<dbReference type="EMBL" id="JAAIIG010000002">
    <property type="protein sequence ID" value="NMM97548.1"/>
    <property type="molecule type" value="Genomic_DNA"/>
</dbReference>
<accession>A0A7Y0HWD8</accession>
<proteinExistence type="predicted"/>
<dbReference type="RefSeq" id="WP_169240384.1">
    <property type="nucleotide sequence ID" value="NZ_JAAIIG010000002.1"/>
</dbReference>
<gene>
    <name evidence="1" type="ORF">G1C97_0497</name>
</gene>
<protein>
    <submittedName>
        <fullName evidence="1">Uncharacterized protein</fullName>
    </submittedName>
</protein>
<organism evidence="1 2">
    <name type="scientific">Bifidobacterium olomucense</name>
    <dbReference type="NCBI Taxonomy" id="2675324"/>
    <lineage>
        <taxon>Bacteria</taxon>
        <taxon>Bacillati</taxon>
        <taxon>Actinomycetota</taxon>
        <taxon>Actinomycetes</taxon>
        <taxon>Bifidobacteriales</taxon>
        <taxon>Bifidobacteriaceae</taxon>
        <taxon>Bifidobacterium</taxon>
    </lineage>
</organism>
<evidence type="ECO:0000313" key="2">
    <source>
        <dbReference type="Proteomes" id="UP000543419"/>
    </source>
</evidence>
<evidence type="ECO:0000313" key="1">
    <source>
        <dbReference type="EMBL" id="NMM97548.1"/>
    </source>
</evidence>
<dbReference type="AlphaFoldDB" id="A0A7Y0HWD8"/>